<protein>
    <submittedName>
        <fullName evidence="15">Ferrichrome outer membrane transporter</fullName>
    </submittedName>
</protein>
<feature type="domain" description="TonB-dependent receptor plug" evidence="14">
    <location>
        <begin position="44"/>
        <end position="149"/>
    </location>
</feature>
<sequence length="689" mass="77540">MKRYYLLATLGLCSKLYAQEVDTTTNRLEQVEVKAYFNKQPLLRLTSSAAVLSSQMIQSQQSPSFVSAMNRVPGLRMEERSPGSYRLALRGSMIRSPFGVRNVKIYLDDFPLTDAGGNTYLNLLDPYAIEQINILKGPDGSIYGANSGGILSLYSKGFDQSAKPEVNLQLTGGSYGLFQEQLNAILPVSKTQQLAVNQSWTRSDGYRQNSALNKKNIQLNYNWQYAKTSELKFTGLYSDLGYQTPGGLTAAQMESDRRQARPKGGPNPGAAEQKAAIYDKTFFGGLSNQTHLSSKMTLFASVFGSSNQIKNPFITNYEKRDEKNIGTRLYLSYADLLSRDLKYEVQLGLEAQKGWYAIDNYDNAQGVATDPQAKDKLKNSQQSFFARTQLEWLERLQVELSLGLNENKIGYQQRYPVPQENKENIDFGSTWMPRAALSYLITPMFALRASISKGFSAPTVAEVRSSDNTINTMLKPETGTNHELGLRWHLWNRRIILDAAAYTYQMNNAIIRQVRDNGAEYFQNAGKINQKGLEASLFVYLIRPQATGMVRSLQLTSNFSLNDYSFKTYQIGDKNYKDNKLPAVPKTVWVNSLNILFPNECQLDLLSNLTAAIPLDDANTVYAKRYHLLQGKLSWSKAVCSQYKIRFFVGADNLLNQKYSLGNDINAFGGRYFNPAPLRNYYGGMSFNF</sequence>
<evidence type="ECO:0000256" key="12">
    <source>
        <dbReference type="RuleBase" id="RU003357"/>
    </source>
</evidence>
<dbReference type="Gene3D" id="2.40.170.20">
    <property type="entry name" value="TonB-dependent receptor, beta-barrel domain"/>
    <property type="match status" value="1"/>
</dbReference>
<comment type="subcellular location">
    <subcellularLocation>
        <location evidence="1 11">Cell outer membrane</location>
        <topology evidence="1 11">Multi-pass membrane protein</topology>
    </subcellularLocation>
</comment>
<dbReference type="Pfam" id="PF00593">
    <property type="entry name" value="TonB_dep_Rec_b-barrel"/>
    <property type="match status" value="1"/>
</dbReference>
<dbReference type="EMBL" id="UAUU01000011">
    <property type="protein sequence ID" value="SPZ92033.1"/>
    <property type="molecule type" value="Genomic_DNA"/>
</dbReference>
<keyword evidence="3 11" id="KW-1134">Transmembrane beta strand</keyword>
<dbReference type="AlphaFoldDB" id="A0A2X2JJW3"/>
<keyword evidence="2 11" id="KW-0813">Transport</keyword>
<proteinExistence type="inferred from homology"/>
<evidence type="ECO:0000256" key="3">
    <source>
        <dbReference type="ARBA" id="ARBA00022452"/>
    </source>
</evidence>
<dbReference type="RefSeq" id="WP_112375638.1">
    <property type="nucleotide sequence ID" value="NZ_CP069793.1"/>
</dbReference>
<dbReference type="GO" id="GO:0009279">
    <property type="term" value="C:cell outer membrane"/>
    <property type="evidence" value="ECO:0007669"/>
    <property type="project" value="UniProtKB-SubCell"/>
</dbReference>
<keyword evidence="10 11" id="KW-0998">Cell outer membrane</keyword>
<evidence type="ECO:0000256" key="1">
    <source>
        <dbReference type="ARBA" id="ARBA00004571"/>
    </source>
</evidence>
<evidence type="ECO:0000313" key="16">
    <source>
        <dbReference type="Proteomes" id="UP000251241"/>
    </source>
</evidence>
<keyword evidence="9 11" id="KW-0472">Membrane</keyword>
<evidence type="ECO:0000313" key="15">
    <source>
        <dbReference type="EMBL" id="SPZ92033.1"/>
    </source>
</evidence>
<evidence type="ECO:0000256" key="5">
    <source>
        <dbReference type="ARBA" id="ARBA00022692"/>
    </source>
</evidence>
<comment type="similarity">
    <text evidence="11 12">Belongs to the TonB-dependent receptor family.</text>
</comment>
<dbReference type="Gene3D" id="2.170.130.10">
    <property type="entry name" value="TonB-dependent receptor, plug domain"/>
    <property type="match status" value="1"/>
</dbReference>
<evidence type="ECO:0000256" key="11">
    <source>
        <dbReference type="PROSITE-ProRule" id="PRU01360"/>
    </source>
</evidence>
<gene>
    <name evidence="15" type="ORF">NCTC11343_04082</name>
</gene>
<dbReference type="InterPro" id="IPR039426">
    <property type="entry name" value="TonB-dep_rcpt-like"/>
</dbReference>
<dbReference type="PROSITE" id="PS52016">
    <property type="entry name" value="TONB_DEPENDENT_REC_3"/>
    <property type="match status" value="1"/>
</dbReference>
<evidence type="ECO:0000256" key="9">
    <source>
        <dbReference type="ARBA" id="ARBA00023136"/>
    </source>
</evidence>
<organism evidence="15 16">
    <name type="scientific">Sphingobacterium multivorum</name>
    <dbReference type="NCBI Taxonomy" id="28454"/>
    <lineage>
        <taxon>Bacteria</taxon>
        <taxon>Pseudomonadati</taxon>
        <taxon>Bacteroidota</taxon>
        <taxon>Sphingobacteriia</taxon>
        <taxon>Sphingobacteriales</taxon>
        <taxon>Sphingobacteriaceae</taxon>
        <taxon>Sphingobacterium</taxon>
    </lineage>
</organism>
<keyword evidence="5 11" id="KW-0812">Transmembrane</keyword>
<reference evidence="15 16" key="1">
    <citation type="submission" date="2018-06" db="EMBL/GenBank/DDBJ databases">
        <authorList>
            <consortium name="Pathogen Informatics"/>
            <person name="Doyle S."/>
        </authorList>
    </citation>
    <scope>NUCLEOTIDE SEQUENCE [LARGE SCALE GENOMIC DNA]</scope>
    <source>
        <strain evidence="15 16">NCTC11343</strain>
    </source>
</reference>
<dbReference type="InterPro" id="IPR036942">
    <property type="entry name" value="Beta-barrel_TonB_sf"/>
</dbReference>
<evidence type="ECO:0000256" key="6">
    <source>
        <dbReference type="ARBA" id="ARBA00023004"/>
    </source>
</evidence>
<evidence type="ECO:0000259" key="13">
    <source>
        <dbReference type="Pfam" id="PF00593"/>
    </source>
</evidence>
<keyword evidence="4" id="KW-0410">Iron transport</keyword>
<accession>A0A2X2JJW3</accession>
<keyword evidence="7" id="KW-0406">Ion transport</keyword>
<dbReference type="GO" id="GO:0006826">
    <property type="term" value="P:iron ion transport"/>
    <property type="evidence" value="ECO:0007669"/>
    <property type="project" value="UniProtKB-KW"/>
</dbReference>
<evidence type="ECO:0000256" key="4">
    <source>
        <dbReference type="ARBA" id="ARBA00022496"/>
    </source>
</evidence>
<dbReference type="InterPro" id="IPR000531">
    <property type="entry name" value="Beta-barrel_TonB"/>
</dbReference>
<evidence type="ECO:0000256" key="2">
    <source>
        <dbReference type="ARBA" id="ARBA00022448"/>
    </source>
</evidence>
<evidence type="ECO:0000256" key="10">
    <source>
        <dbReference type="ARBA" id="ARBA00023237"/>
    </source>
</evidence>
<dbReference type="PANTHER" id="PTHR32552:SF81">
    <property type="entry name" value="TONB-DEPENDENT OUTER MEMBRANE RECEPTOR"/>
    <property type="match status" value="1"/>
</dbReference>
<evidence type="ECO:0000256" key="7">
    <source>
        <dbReference type="ARBA" id="ARBA00023065"/>
    </source>
</evidence>
<feature type="domain" description="TonB-dependent receptor-like beta-barrel" evidence="13">
    <location>
        <begin position="197"/>
        <end position="654"/>
    </location>
</feature>
<evidence type="ECO:0000256" key="8">
    <source>
        <dbReference type="ARBA" id="ARBA00023077"/>
    </source>
</evidence>
<dbReference type="GeneID" id="97182152"/>
<dbReference type="Pfam" id="PF07715">
    <property type="entry name" value="Plug"/>
    <property type="match status" value="1"/>
</dbReference>
<dbReference type="InterPro" id="IPR037066">
    <property type="entry name" value="Plug_dom_sf"/>
</dbReference>
<evidence type="ECO:0000259" key="14">
    <source>
        <dbReference type="Pfam" id="PF07715"/>
    </source>
</evidence>
<dbReference type="Proteomes" id="UP000251241">
    <property type="component" value="Unassembled WGS sequence"/>
</dbReference>
<keyword evidence="6" id="KW-0408">Iron</keyword>
<keyword evidence="8 12" id="KW-0798">TonB box</keyword>
<dbReference type="SUPFAM" id="SSF56935">
    <property type="entry name" value="Porins"/>
    <property type="match status" value="1"/>
</dbReference>
<dbReference type="PANTHER" id="PTHR32552">
    <property type="entry name" value="FERRICHROME IRON RECEPTOR-RELATED"/>
    <property type="match status" value="1"/>
</dbReference>
<dbReference type="InterPro" id="IPR012910">
    <property type="entry name" value="Plug_dom"/>
</dbReference>
<name>A0A2X2JJW3_SPHMU</name>